<evidence type="ECO:0000256" key="6">
    <source>
        <dbReference type="ARBA" id="ARBA00022884"/>
    </source>
</evidence>
<dbReference type="InterPro" id="IPR001737">
    <property type="entry name" value="KsgA/Erm"/>
</dbReference>
<feature type="binding site" evidence="7 8">
    <location>
        <position position="90"/>
    </location>
    <ligand>
        <name>S-adenosyl-L-methionine</name>
        <dbReference type="ChEBI" id="CHEBI:59789"/>
    </ligand>
</feature>
<protein>
    <recommendedName>
        <fullName evidence="7">Ribosomal RNA small subunit methyltransferase A</fullName>
        <ecNumber evidence="7">2.1.1.182</ecNumber>
    </recommendedName>
    <alternativeName>
        <fullName evidence="7">16S rRNA (adenine(1518)-N(6)/adenine(1519)-N(6))-dimethyltransferase</fullName>
    </alternativeName>
    <alternativeName>
        <fullName evidence="7">16S rRNA dimethyladenosine transferase</fullName>
    </alternativeName>
    <alternativeName>
        <fullName evidence="7">16S rRNA dimethylase</fullName>
    </alternativeName>
    <alternativeName>
        <fullName evidence="7">S-adenosylmethionine-6-N', N'-adenosyl(rRNA) dimethyltransferase</fullName>
    </alternativeName>
</protein>
<sequence>MSFVHNEHKARKRFGQNFLNDEFIINSIVDLINPSNEDVLIEIGPGLGALTRPTLDKVSHLNVIELDRDLVTRLKDDIKLSHKLSIFEADALTFDFSQFYEKNKKVRVFGNLPYNISTPLIFHLLTFHSLFLDMHFMLQKEVVNRMCAQPNSKAYGRLSVMTQYFCNVTPVLEVPPSSFTPQPKVDSAIIRLLPFDKIAQPTKSIKLLEKLTKIAFSQRRKTIRNSLKSLFEPDELISYGFDLKLRPENLSVENYIYLSNKLFEKQKI</sequence>
<dbReference type="GO" id="GO:0005829">
    <property type="term" value="C:cytosol"/>
    <property type="evidence" value="ECO:0007669"/>
    <property type="project" value="TreeGrafter"/>
</dbReference>
<dbReference type="NCBIfam" id="TIGR00755">
    <property type="entry name" value="ksgA"/>
    <property type="match status" value="1"/>
</dbReference>
<evidence type="ECO:0000256" key="3">
    <source>
        <dbReference type="ARBA" id="ARBA00022603"/>
    </source>
</evidence>
<dbReference type="RefSeq" id="WP_089073194.1">
    <property type="nucleotide sequence ID" value="NZ_CBCSAM010000011.1"/>
</dbReference>
<dbReference type="Gene3D" id="1.10.8.100">
    <property type="entry name" value="Ribosomal RNA adenine dimethylase-like, domain 2"/>
    <property type="match status" value="1"/>
</dbReference>
<evidence type="ECO:0000256" key="2">
    <source>
        <dbReference type="ARBA" id="ARBA00022552"/>
    </source>
</evidence>
<comment type="function">
    <text evidence="7">Specifically dimethylates two adjacent adenosines (A1518 and A1519) in the loop of a conserved hairpin near the 3'-end of 16S rRNA in the 30S particle. May play a critical role in biogenesis of 30S subunits.</text>
</comment>
<dbReference type="Gene3D" id="3.40.50.150">
    <property type="entry name" value="Vaccinia Virus protein VP39"/>
    <property type="match status" value="1"/>
</dbReference>
<dbReference type="SMART" id="SM00650">
    <property type="entry name" value="rADc"/>
    <property type="match status" value="1"/>
</dbReference>
<dbReference type="Proteomes" id="UP000242175">
    <property type="component" value="Chromosome large"/>
</dbReference>
<dbReference type="InterPro" id="IPR023165">
    <property type="entry name" value="rRNA_Ade_diMease-like_C"/>
</dbReference>
<feature type="binding site" evidence="7 8">
    <location>
        <position position="44"/>
    </location>
    <ligand>
        <name>S-adenosyl-L-methionine</name>
        <dbReference type="ChEBI" id="CHEBI:59789"/>
    </ligand>
</feature>
<keyword evidence="3 7" id="KW-0489">Methyltransferase</keyword>
<dbReference type="InterPro" id="IPR020598">
    <property type="entry name" value="rRNA_Ade_methylase_Trfase_N"/>
</dbReference>
<evidence type="ECO:0000313" key="10">
    <source>
        <dbReference type="EMBL" id="ASK78286.1"/>
    </source>
</evidence>
<evidence type="ECO:0000256" key="8">
    <source>
        <dbReference type="PROSITE-ProRule" id="PRU01026"/>
    </source>
</evidence>
<keyword evidence="5 7" id="KW-0949">S-adenosyl-L-methionine</keyword>
<dbReference type="PROSITE" id="PS51689">
    <property type="entry name" value="SAM_RNA_A_N6_MT"/>
    <property type="match status" value="1"/>
</dbReference>
<keyword evidence="1 7" id="KW-0963">Cytoplasm</keyword>
<feature type="binding site" evidence="7 8">
    <location>
        <position position="17"/>
    </location>
    <ligand>
        <name>S-adenosyl-L-methionine</name>
        <dbReference type="ChEBI" id="CHEBI:59789"/>
    </ligand>
</feature>
<keyword evidence="4 7" id="KW-0808">Transferase</keyword>
<dbReference type="FunFam" id="3.40.50.150:FF:000006">
    <property type="entry name" value="Ribosomal RNA small subunit methyltransferase A"/>
    <property type="match status" value="1"/>
</dbReference>
<dbReference type="PROSITE" id="PS01131">
    <property type="entry name" value="RRNA_A_DIMETH"/>
    <property type="match status" value="1"/>
</dbReference>
<dbReference type="SUPFAM" id="SSF53335">
    <property type="entry name" value="S-adenosyl-L-methionine-dependent methyltransferases"/>
    <property type="match status" value="1"/>
</dbReference>
<keyword evidence="6 7" id="KW-0694">RNA-binding</keyword>
<feature type="binding site" evidence="7 8">
    <location>
        <position position="111"/>
    </location>
    <ligand>
        <name>S-adenosyl-L-methionine</name>
        <dbReference type="ChEBI" id="CHEBI:59789"/>
    </ligand>
</feature>
<comment type="similarity">
    <text evidence="7">Belongs to the class I-like SAM-binding methyltransferase superfamily. rRNA adenine N(6)-methyltransferase family. RsmA subfamily.</text>
</comment>
<dbReference type="AlphaFoldDB" id="A0A220VDI6"/>
<evidence type="ECO:0000259" key="9">
    <source>
        <dbReference type="SMART" id="SM00650"/>
    </source>
</evidence>
<dbReference type="InterPro" id="IPR029063">
    <property type="entry name" value="SAM-dependent_MTases_sf"/>
</dbReference>
<evidence type="ECO:0000256" key="5">
    <source>
        <dbReference type="ARBA" id="ARBA00022691"/>
    </source>
</evidence>
<dbReference type="GO" id="GO:0003723">
    <property type="term" value="F:RNA binding"/>
    <property type="evidence" value="ECO:0007669"/>
    <property type="project" value="UniProtKB-UniRule"/>
</dbReference>
<evidence type="ECO:0000256" key="7">
    <source>
        <dbReference type="HAMAP-Rule" id="MF_00607"/>
    </source>
</evidence>
<dbReference type="KEGG" id="pmai:CF386_04280"/>
<dbReference type="FunFam" id="1.10.8.100:FF:000001">
    <property type="entry name" value="Ribosomal RNA small subunit methyltransferase A"/>
    <property type="match status" value="1"/>
</dbReference>
<dbReference type="GO" id="GO:0052908">
    <property type="term" value="F:16S rRNA (adenine(1518)-N(6)/adenine(1519)-N(6))-dimethyltransferase activity"/>
    <property type="evidence" value="ECO:0007669"/>
    <property type="project" value="UniProtKB-EC"/>
</dbReference>
<dbReference type="EMBL" id="CP022355">
    <property type="protein sequence ID" value="ASK78286.1"/>
    <property type="molecule type" value="Genomic_DNA"/>
</dbReference>
<dbReference type="InterPro" id="IPR020596">
    <property type="entry name" value="rRNA_Ade_Mease_Trfase_CS"/>
</dbReference>
<dbReference type="PANTHER" id="PTHR11727">
    <property type="entry name" value="DIMETHYLADENOSINE TRANSFERASE"/>
    <property type="match status" value="1"/>
</dbReference>
<reference evidence="10 11" key="1">
    <citation type="journal article" date="2016" name="Int. J. Syst. Evol. Microbiol.">
        <title>Paraphotobacterium marinum gen. nov., sp. nov., a member of the family Vibrionaceae, isolated from surface seawater.</title>
        <authorList>
            <person name="Huang Z."/>
            <person name="Dong C."/>
            <person name="Shao Z."/>
        </authorList>
    </citation>
    <scope>NUCLEOTIDE SEQUENCE [LARGE SCALE GENOMIC DNA]</scope>
    <source>
        <strain evidence="10 11">NSCS20N07D</strain>
    </source>
</reference>
<dbReference type="HAMAP" id="MF_00607">
    <property type="entry name" value="16SrRNA_methyltr_A"/>
    <property type="match status" value="1"/>
</dbReference>
<feature type="binding site" evidence="7 8">
    <location>
        <position position="19"/>
    </location>
    <ligand>
        <name>S-adenosyl-L-methionine</name>
        <dbReference type="ChEBI" id="CHEBI:59789"/>
    </ligand>
</feature>
<organism evidence="10 11">
    <name type="scientific">Paraphotobacterium marinum</name>
    <dbReference type="NCBI Taxonomy" id="1755811"/>
    <lineage>
        <taxon>Bacteria</taxon>
        <taxon>Pseudomonadati</taxon>
        <taxon>Pseudomonadota</taxon>
        <taxon>Gammaproteobacteria</taxon>
        <taxon>Vibrionales</taxon>
        <taxon>Vibrionaceae</taxon>
        <taxon>Paraphotobacterium</taxon>
    </lineage>
</organism>
<comment type="catalytic activity">
    <reaction evidence="7">
        <text>adenosine(1518)/adenosine(1519) in 16S rRNA + 4 S-adenosyl-L-methionine = N(6)-dimethyladenosine(1518)/N(6)-dimethyladenosine(1519) in 16S rRNA + 4 S-adenosyl-L-homocysteine + 4 H(+)</text>
        <dbReference type="Rhea" id="RHEA:19609"/>
        <dbReference type="Rhea" id="RHEA-COMP:10232"/>
        <dbReference type="Rhea" id="RHEA-COMP:10233"/>
        <dbReference type="ChEBI" id="CHEBI:15378"/>
        <dbReference type="ChEBI" id="CHEBI:57856"/>
        <dbReference type="ChEBI" id="CHEBI:59789"/>
        <dbReference type="ChEBI" id="CHEBI:74411"/>
        <dbReference type="ChEBI" id="CHEBI:74493"/>
        <dbReference type="EC" id="2.1.1.182"/>
    </reaction>
</comment>
<keyword evidence="2 7" id="KW-0698">rRNA processing</keyword>
<dbReference type="PANTHER" id="PTHR11727:SF7">
    <property type="entry name" value="DIMETHYLADENOSINE TRANSFERASE-RELATED"/>
    <property type="match status" value="1"/>
</dbReference>
<feature type="domain" description="Ribosomal RNA adenine methylase transferase N-terminal" evidence="9">
    <location>
        <begin position="24"/>
        <end position="196"/>
    </location>
</feature>
<keyword evidence="11" id="KW-1185">Reference proteome</keyword>
<proteinExistence type="inferred from homology"/>
<accession>A0A220VDI6</accession>
<evidence type="ECO:0000256" key="1">
    <source>
        <dbReference type="ARBA" id="ARBA00022490"/>
    </source>
</evidence>
<feature type="binding site" evidence="7 8">
    <location>
        <position position="65"/>
    </location>
    <ligand>
        <name>S-adenosyl-L-methionine</name>
        <dbReference type="ChEBI" id="CHEBI:59789"/>
    </ligand>
</feature>
<dbReference type="Pfam" id="PF00398">
    <property type="entry name" value="RrnaAD"/>
    <property type="match status" value="1"/>
</dbReference>
<gene>
    <name evidence="7" type="primary">rsmA</name>
    <name evidence="7" type="synonym">ksgA</name>
    <name evidence="10" type="ORF">CF386_04280</name>
</gene>
<name>A0A220VDI6_9GAMM</name>
<comment type="subcellular location">
    <subcellularLocation>
        <location evidence="7">Cytoplasm</location>
    </subcellularLocation>
</comment>
<dbReference type="InterPro" id="IPR011530">
    <property type="entry name" value="rRNA_adenine_dimethylase"/>
</dbReference>
<dbReference type="EC" id="2.1.1.182" evidence="7"/>
<evidence type="ECO:0000313" key="11">
    <source>
        <dbReference type="Proteomes" id="UP000242175"/>
    </source>
</evidence>
<dbReference type="OrthoDB" id="9814755at2"/>
<evidence type="ECO:0000256" key="4">
    <source>
        <dbReference type="ARBA" id="ARBA00022679"/>
    </source>
</evidence>